<sequence length="377" mass="42410">MRRPALALLSLPLLLTACGGEEPVEVTDEDIEAIEQSIVNISTLSWELVQAEYRVGSMCMQDEGYTVHDPLALFGSTVPNRFTGFASPYARIPTVEQAEKFAFGDWVTWTDTDAALEMREDPDYLAATAEDQGYWEPAWDAEHEEFEAQGEDYTVAWEKAWKGTERYEYDQAFSEVMESAEDPAEVDLDLEQPPFGGCELETIETVYGEPEKREFDDGSVAWLKPGNDESPLTQIGDGEIYGEMLDEYADEEDSFLDCLADRGYGEWEFSEIGWLATDQYITVNLYGDTTIAYEGDERVEVPELPDDLDTTDPVAAEFAIALDFAQCAEDSGLRDGSEELFARLYVEKLMPNQTEIYAQEQQVKDHLANAQAYIEGE</sequence>
<protein>
    <submittedName>
        <fullName evidence="1">Uncharacterized protein</fullName>
    </submittedName>
</protein>
<reference evidence="1 2" key="1">
    <citation type="submission" date="2020-05" db="EMBL/GenBank/DDBJ databases">
        <title>DNA-SIP metagenomic assembled genomes.</title>
        <authorList>
            <person name="Yu J."/>
        </authorList>
    </citation>
    <scope>NUCLEOTIDE SEQUENCE [LARGE SCALE GENOMIC DNA]</scope>
    <source>
        <strain evidence="1">Bin5.27</strain>
    </source>
</reference>
<evidence type="ECO:0000313" key="2">
    <source>
        <dbReference type="Proteomes" id="UP000574690"/>
    </source>
</evidence>
<dbReference type="Proteomes" id="UP000574690">
    <property type="component" value="Unassembled WGS sequence"/>
</dbReference>
<comment type="caution">
    <text evidence="1">The sequence shown here is derived from an EMBL/GenBank/DDBJ whole genome shotgun (WGS) entry which is preliminary data.</text>
</comment>
<dbReference type="PROSITE" id="PS51257">
    <property type="entry name" value="PROKAR_LIPOPROTEIN"/>
    <property type="match status" value="1"/>
</dbReference>
<gene>
    <name evidence="1" type="ORF">HOQ43_20030</name>
</gene>
<dbReference type="EMBL" id="JABFXE010000840">
    <property type="protein sequence ID" value="NUQ90739.1"/>
    <property type="molecule type" value="Genomic_DNA"/>
</dbReference>
<proteinExistence type="predicted"/>
<accession>A0A850CFB8</accession>
<dbReference type="AlphaFoldDB" id="A0A850CFB8"/>
<evidence type="ECO:0000313" key="1">
    <source>
        <dbReference type="EMBL" id="NUQ90739.1"/>
    </source>
</evidence>
<organism evidence="1 2">
    <name type="scientific">Glycomyces artemisiae</name>
    <dbReference type="NCBI Taxonomy" id="1076443"/>
    <lineage>
        <taxon>Bacteria</taxon>
        <taxon>Bacillati</taxon>
        <taxon>Actinomycetota</taxon>
        <taxon>Actinomycetes</taxon>
        <taxon>Glycomycetales</taxon>
        <taxon>Glycomycetaceae</taxon>
        <taxon>Glycomyces</taxon>
    </lineage>
</organism>
<name>A0A850CFB8_9ACTN</name>